<evidence type="ECO:0000256" key="4">
    <source>
        <dbReference type="ARBA" id="ARBA00022475"/>
    </source>
</evidence>
<evidence type="ECO:0000256" key="1">
    <source>
        <dbReference type="ARBA" id="ARBA00002254"/>
    </source>
</evidence>
<keyword evidence="7 10" id="KW-0283">Flagellar rotation</keyword>
<keyword evidence="12" id="KW-1185">Reference proteome</keyword>
<evidence type="ECO:0000256" key="8">
    <source>
        <dbReference type="ARBA" id="ARBA00022989"/>
    </source>
</evidence>
<gene>
    <name evidence="11" type="ORF">ACFSC7_09860</name>
</gene>
<keyword evidence="11" id="KW-0969">Cilium</keyword>
<dbReference type="Pfam" id="PF03748">
    <property type="entry name" value="FliL"/>
    <property type="match status" value="1"/>
</dbReference>
<evidence type="ECO:0000256" key="5">
    <source>
        <dbReference type="ARBA" id="ARBA00022500"/>
    </source>
</evidence>
<protein>
    <recommendedName>
        <fullName evidence="10">Flagellar protein FliL</fullName>
    </recommendedName>
</protein>
<proteinExistence type="inferred from homology"/>
<evidence type="ECO:0000256" key="2">
    <source>
        <dbReference type="ARBA" id="ARBA00004162"/>
    </source>
</evidence>
<comment type="function">
    <text evidence="1 10">Controls the rotational direction of flagella during chemotaxis.</text>
</comment>
<keyword evidence="8 10" id="KW-1133">Transmembrane helix</keyword>
<evidence type="ECO:0000313" key="11">
    <source>
        <dbReference type="EMBL" id="MFD1695818.1"/>
    </source>
</evidence>
<dbReference type="EMBL" id="JBHUFA010000002">
    <property type="protein sequence ID" value="MFD1695818.1"/>
    <property type="molecule type" value="Genomic_DNA"/>
</dbReference>
<accession>A0ABW4JWH4</accession>
<keyword evidence="5 10" id="KW-0145">Chemotaxis</keyword>
<organism evidence="11 12">
    <name type="scientific">Roseibium aestuarii</name>
    <dbReference type="NCBI Taxonomy" id="2600299"/>
    <lineage>
        <taxon>Bacteria</taxon>
        <taxon>Pseudomonadati</taxon>
        <taxon>Pseudomonadota</taxon>
        <taxon>Alphaproteobacteria</taxon>
        <taxon>Hyphomicrobiales</taxon>
        <taxon>Stappiaceae</taxon>
        <taxon>Roseibium</taxon>
    </lineage>
</organism>
<keyword evidence="4" id="KW-1003">Cell membrane</keyword>
<reference evidence="12" key="1">
    <citation type="journal article" date="2019" name="Int. J. Syst. Evol. Microbiol.">
        <title>The Global Catalogue of Microorganisms (GCM) 10K type strain sequencing project: providing services to taxonomists for standard genome sequencing and annotation.</title>
        <authorList>
            <consortium name="The Broad Institute Genomics Platform"/>
            <consortium name="The Broad Institute Genome Sequencing Center for Infectious Disease"/>
            <person name="Wu L."/>
            <person name="Ma J."/>
        </authorList>
    </citation>
    <scope>NUCLEOTIDE SEQUENCE [LARGE SCALE GENOMIC DNA]</scope>
    <source>
        <strain evidence="12">JCM 3369</strain>
    </source>
</reference>
<comment type="caution">
    <text evidence="11">The sequence shown here is derived from an EMBL/GenBank/DDBJ whole genome shotgun (WGS) entry which is preliminary data.</text>
</comment>
<evidence type="ECO:0000256" key="3">
    <source>
        <dbReference type="ARBA" id="ARBA00008281"/>
    </source>
</evidence>
<name>A0ABW4JWH4_9HYPH</name>
<keyword evidence="6 10" id="KW-0812">Transmembrane</keyword>
<dbReference type="RefSeq" id="WP_149893788.1">
    <property type="nucleotide sequence ID" value="NZ_JBHUFA010000002.1"/>
</dbReference>
<evidence type="ECO:0000256" key="6">
    <source>
        <dbReference type="ARBA" id="ARBA00022692"/>
    </source>
</evidence>
<comment type="similarity">
    <text evidence="3 10">Belongs to the FliL family.</text>
</comment>
<feature type="transmembrane region" description="Helical" evidence="10">
    <location>
        <begin position="27"/>
        <end position="50"/>
    </location>
</feature>
<evidence type="ECO:0000256" key="7">
    <source>
        <dbReference type="ARBA" id="ARBA00022779"/>
    </source>
</evidence>
<sequence length="174" mass="18738">MAFSLVTSEPGRAGTAARGKEESRSGFWVVFFLMTLLSVASGAMLAAHMVQTLQQGQMPNPAQAGSGPALHADGYQTNQRIVKMRPLVTNLDAPGDAWVRVEGVLVLSGAEVDDVDLLTAHVEEDLLAYLHSLRLAQLEGAVGLQHLREDLNERARLRSQGAVSEVILQTLVIQ</sequence>
<evidence type="ECO:0000313" key="12">
    <source>
        <dbReference type="Proteomes" id="UP001597327"/>
    </source>
</evidence>
<comment type="subcellular location">
    <subcellularLocation>
        <location evidence="10">Cell inner membrane</location>
    </subcellularLocation>
    <subcellularLocation>
        <location evidence="2">Cell membrane</location>
        <topology evidence="2">Single-pass membrane protein</topology>
    </subcellularLocation>
</comment>
<dbReference type="InterPro" id="IPR005503">
    <property type="entry name" value="FliL"/>
</dbReference>
<dbReference type="Proteomes" id="UP001597327">
    <property type="component" value="Unassembled WGS sequence"/>
</dbReference>
<keyword evidence="10" id="KW-0997">Cell inner membrane</keyword>
<keyword evidence="11" id="KW-0282">Flagellum</keyword>
<keyword evidence="11" id="KW-0966">Cell projection</keyword>
<evidence type="ECO:0000256" key="9">
    <source>
        <dbReference type="ARBA" id="ARBA00023136"/>
    </source>
</evidence>
<evidence type="ECO:0000256" key="10">
    <source>
        <dbReference type="RuleBase" id="RU364125"/>
    </source>
</evidence>
<keyword evidence="9 10" id="KW-0472">Membrane</keyword>